<dbReference type="EMBL" id="LN853650">
    <property type="protein sequence ID" value="CRY96364.1"/>
    <property type="molecule type" value="Genomic_DNA"/>
</dbReference>
<feature type="region of interest" description="Disordered" evidence="1">
    <location>
        <begin position="240"/>
        <end position="261"/>
    </location>
</feature>
<reference evidence="2" key="1">
    <citation type="submission" date="2015-06" db="EMBL/GenBank/DDBJ databases">
        <authorList>
            <person name="Joergensen T."/>
        </authorList>
    </citation>
    <scope>NUCLEOTIDE SEQUENCE</scope>
    <source>
        <strain evidence="2">RGFK1069</strain>
    </source>
</reference>
<protein>
    <submittedName>
        <fullName evidence="2">Uncharacterized protein</fullName>
    </submittedName>
</protein>
<accession>A0A0H5Q4N6</accession>
<name>A0A0H5Q4N6_9ZZZZ</name>
<dbReference type="AlphaFoldDB" id="A0A0H5Q4N6"/>
<organism evidence="2">
    <name type="scientific">uncultured prokaryote</name>
    <dbReference type="NCBI Taxonomy" id="198431"/>
    <lineage>
        <taxon>unclassified sequences</taxon>
        <taxon>environmental samples</taxon>
    </lineage>
</organism>
<reference evidence="2" key="2">
    <citation type="submission" date="2015-07" db="EMBL/GenBank/DDBJ databases">
        <title>Plasmids, circular viruses and viroids from rat gut.</title>
        <authorList>
            <person name="Jorgensen T.J."/>
            <person name="Hansen M.A."/>
            <person name="Xu Z."/>
            <person name="Tabak M.A."/>
            <person name="Sorensen S.J."/>
            <person name="Hansen L.H."/>
        </authorList>
    </citation>
    <scope>NUCLEOTIDE SEQUENCE</scope>
    <source>
        <strain evidence="2">RGFK1069</strain>
    </source>
</reference>
<sequence length="261" mass="29089">MKLYPTAGEATVCVVVPPNVDEDPLAAAERPPADPVACWQRANRRARTRSRRYIVHNRLRFMWVLTTEGAGIHGPEGRAEMMVRVAAAVRRLRAEIGPVPYWYSPEMHPGGHGWHCNLFLPRYVPRAVVERCWQGGFVWVKDWTKDTRVAGQTFVEKLRAGAEYGAKYAAKDWSTGQLVNGAHRYELAEGFEPPEVLAECRQLAEGVALAQRVMGRASVIWRSADAADWDGPACVTLRFPAAGRSGSPRRQRAGPSDPHPR</sequence>
<evidence type="ECO:0000256" key="1">
    <source>
        <dbReference type="SAM" id="MobiDB-lite"/>
    </source>
</evidence>
<proteinExistence type="predicted"/>
<evidence type="ECO:0000313" key="2">
    <source>
        <dbReference type="EMBL" id="CRY96364.1"/>
    </source>
</evidence>